<evidence type="ECO:0000313" key="2">
    <source>
        <dbReference type="Proteomes" id="UP000826234"/>
    </source>
</evidence>
<dbReference type="Proteomes" id="UP000826234">
    <property type="component" value="Unassembled WGS sequence"/>
</dbReference>
<comment type="caution">
    <text evidence="1">The sequence shown here is derived from an EMBL/GenBank/DDBJ whole genome shotgun (WGS) entry which is preliminary data.</text>
</comment>
<reference evidence="1 2" key="1">
    <citation type="journal article" date="2022" name="Gigascience">
        <title>A chromosome-level genome assembly and annotation of the desert horned lizard, Phrynosoma platyrhinos, provides insight into chromosomal rearrangements among reptiles.</title>
        <authorList>
            <person name="Koochekian N."/>
            <person name="Ascanio A."/>
            <person name="Farleigh K."/>
            <person name="Card D.C."/>
            <person name="Schield D.R."/>
            <person name="Castoe T.A."/>
            <person name="Jezkova T."/>
        </authorList>
    </citation>
    <scope>NUCLEOTIDE SEQUENCE [LARGE SCALE GENOMIC DNA]</scope>
    <source>
        <strain evidence="1">NK-2021</strain>
    </source>
</reference>
<sequence>MVDLSIVNLSKEKTTKALLWERRTFPLKDKEVEALICQPQTTDEQESSNVDVLSDSNCGSYSAFNFPKYKQTQKKNPENHLGECIQVFGSGSMRKQT</sequence>
<dbReference type="PANTHER" id="PTHR22443">
    <property type="entry name" value="NON-SPECIFIC LETHAL 1, ISOFORM M"/>
    <property type="match status" value="1"/>
</dbReference>
<name>A0ABQ7SWF8_PHRPL</name>
<organism evidence="1 2">
    <name type="scientific">Phrynosoma platyrhinos</name>
    <name type="common">Desert horned lizard</name>
    <dbReference type="NCBI Taxonomy" id="52577"/>
    <lineage>
        <taxon>Eukaryota</taxon>
        <taxon>Metazoa</taxon>
        <taxon>Chordata</taxon>
        <taxon>Craniata</taxon>
        <taxon>Vertebrata</taxon>
        <taxon>Euteleostomi</taxon>
        <taxon>Lepidosauria</taxon>
        <taxon>Squamata</taxon>
        <taxon>Bifurcata</taxon>
        <taxon>Unidentata</taxon>
        <taxon>Episquamata</taxon>
        <taxon>Toxicofera</taxon>
        <taxon>Iguania</taxon>
        <taxon>Phrynosomatidae</taxon>
        <taxon>Phrynosomatinae</taxon>
        <taxon>Phrynosoma</taxon>
    </lineage>
</organism>
<gene>
    <name evidence="1" type="ORF">JD844_023276</name>
</gene>
<keyword evidence="2" id="KW-1185">Reference proteome</keyword>
<protein>
    <submittedName>
        <fullName evidence="1">Uncharacterized protein</fullName>
    </submittedName>
</protein>
<dbReference type="InterPro" id="IPR026180">
    <property type="entry name" value="NSL1"/>
</dbReference>
<evidence type="ECO:0000313" key="1">
    <source>
        <dbReference type="EMBL" id="KAH0621699.1"/>
    </source>
</evidence>
<dbReference type="EMBL" id="JAIPUX010003289">
    <property type="protein sequence ID" value="KAH0621699.1"/>
    <property type="molecule type" value="Genomic_DNA"/>
</dbReference>
<proteinExistence type="predicted"/>
<dbReference type="PANTHER" id="PTHR22443:SF16">
    <property type="entry name" value="KAT8 REGULATORY NSL COMPLEX SUBUNIT 1-LIKE PROTEIN"/>
    <property type="match status" value="1"/>
</dbReference>
<accession>A0ABQ7SWF8</accession>